<dbReference type="SUPFAM" id="SSF53850">
    <property type="entry name" value="Periplasmic binding protein-like II"/>
    <property type="match status" value="1"/>
</dbReference>
<evidence type="ECO:0000313" key="7">
    <source>
        <dbReference type="Proteomes" id="UP000765845"/>
    </source>
</evidence>
<comment type="caution">
    <text evidence="6">The sequence shown here is derived from an EMBL/GenBank/DDBJ whole genome shotgun (WGS) entry which is preliminary data.</text>
</comment>
<sequence length="432" mass="48080">MPSARSGSTPELEKSDINLGFIPLTDCAPLVIAQEKGFFNAEGLNVNLQRESSWAGIRDKVGLEILDGAQMLASMPVAARLGVGGPRIDLISAMVLDLNGNAITINNELYNHLYDIDPRSEFSPLIAAQALQCLVEENKRAKRPKLRFGIVYPCSTQSYELRYWLASAGINPDTDIEIVVVPPPKMVQAMSEGDIHGFCVGEPWNTLAVQQQLGHVVATKYQLWNNSPEKVFAVSESWAKKHPGTHQAILRALLRACIWLDKKENRRSAAKIISQAAYIALPEETVALSLTGFSLKHHGKPPERVDDFHVFHRYSANFPWLNHGEWFISQMYRWGQLNVALNIDETVRAVYKPAEFRIAAAAIGLDSPNIDRKTEGNLHEKMMLPKSQHLGPNQFMDGKVISVGGIIKYLEQQSLSQADIPALRLINTDNEK</sequence>
<dbReference type="Pfam" id="PF13379">
    <property type="entry name" value="NMT1_2"/>
    <property type="match status" value="1"/>
</dbReference>
<keyword evidence="2" id="KW-0813">Transport</keyword>
<dbReference type="CDD" id="cd13553">
    <property type="entry name" value="PBP2_NrtA_CpmA_like"/>
    <property type="match status" value="1"/>
</dbReference>
<name>A0ABX1GFD2_9GAMM</name>
<organism evidence="6 7">
    <name type="scientific">Spongiibacter thalassae</name>
    <dbReference type="NCBI Taxonomy" id="2721624"/>
    <lineage>
        <taxon>Bacteria</taxon>
        <taxon>Pseudomonadati</taxon>
        <taxon>Pseudomonadota</taxon>
        <taxon>Gammaproteobacteria</taxon>
        <taxon>Cellvibrionales</taxon>
        <taxon>Spongiibacteraceae</taxon>
        <taxon>Spongiibacter</taxon>
    </lineage>
</organism>
<evidence type="ECO:0000256" key="1">
    <source>
        <dbReference type="ARBA" id="ARBA00004308"/>
    </source>
</evidence>
<keyword evidence="4" id="KW-0997">Cell inner membrane</keyword>
<protein>
    <submittedName>
        <fullName evidence="6">ABC transporter substrate-binding protein</fullName>
    </submittedName>
</protein>
<evidence type="ECO:0000256" key="4">
    <source>
        <dbReference type="ARBA" id="ARBA00022519"/>
    </source>
</evidence>
<evidence type="ECO:0000313" key="6">
    <source>
        <dbReference type="EMBL" id="NKI17912.1"/>
    </source>
</evidence>
<evidence type="ECO:0000256" key="3">
    <source>
        <dbReference type="ARBA" id="ARBA00022475"/>
    </source>
</evidence>
<keyword evidence="3" id="KW-1003">Cell membrane</keyword>
<comment type="subcellular location">
    <subcellularLocation>
        <location evidence="1">Endomembrane system</location>
    </subcellularLocation>
</comment>
<dbReference type="EMBL" id="JAAWWK010000003">
    <property type="protein sequence ID" value="NKI17912.1"/>
    <property type="molecule type" value="Genomic_DNA"/>
</dbReference>
<dbReference type="RefSeq" id="WP_168450435.1">
    <property type="nucleotide sequence ID" value="NZ_JAAWWK010000003.1"/>
</dbReference>
<dbReference type="PANTHER" id="PTHR30024">
    <property type="entry name" value="ALIPHATIC SULFONATES-BINDING PROTEIN-RELATED"/>
    <property type="match status" value="1"/>
</dbReference>
<dbReference type="Gene3D" id="3.40.190.10">
    <property type="entry name" value="Periplasmic binding protein-like II"/>
    <property type="match status" value="2"/>
</dbReference>
<gene>
    <name evidence="6" type="ORF">HCU74_10880</name>
</gene>
<dbReference type="Proteomes" id="UP000765845">
    <property type="component" value="Unassembled WGS sequence"/>
</dbReference>
<accession>A0ABX1GFD2</accession>
<dbReference type="PANTHER" id="PTHR30024:SF43">
    <property type="entry name" value="BLL4572 PROTEIN"/>
    <property type="match status" value="1"/>
</dbReference>
<proteinExistence type="predicted"/>
<evidence type="ECO:0000256" key="5">
    <source>
        <dbReference type="ARBA" id="ARBA00023136"/>
    </source>
</evidence>
<dbReference type="InterPro" id="IPR044527">
    <property type="entry name" value="NrtA/CpmA_ABC-bd_dom"/>
</dbReference>
<reference evidence="6 7" key="1">
    <citation type="submission" date="2020-04" db="EMBL/GenBank/DDBJ databases">
        <authorList>
            <person name="Yoon J."/>
        </authorList>
    </citation>
    <scope>NUCLEOTIDE SEQUENCE [LARGE SCALE GENOMIC DNA]</scope>
    <source>
        <strain evidence="6 7">KMU-166</strain>
    </source>
</reference>
<keyword evidence="7" id="KW-1185">Reference proteome</keyword>
<evidence type="ECO:0000256" key="2">
    <source>
        <dbReference type="ARBA" id="ARBA00022448"/>
    </source>
</evidence>
<keyword evidence="5" id="KW-0472">Membrane</keyword>